<evidence type="ECO:0000256" key="2">
    <source>
        <dbReference type="ARBA" id="ARBA00008150"/>
    </source>
</evidence>
<gene>
    <name evidence="7" type="ORF">ENH64_06450</name>
</gene>
<dbReference type="InterPro" id="IPR005588">
    <property type="entry name" value="MucB_RseB"/>
</dbReference>
<evidence type="ECO:0000256" key="1">
    <source>
        <dbReference type="ARBA" id="ARBA00004418"/>
    </source>
</evidence>
<evidence type="ECO:0000256" key="3">
    <source>
        <dbReference type="ARBA" id="ARBA00022729"/>
    </source>
</evidence>
<accession>A0A7V1BMT3</accession>
<feature type="domain" description="MucB/RseB C-terminal" evidence="6">
    <location>
        <begin position="179"/>
        <end position="275"/>
    </location>
</feature>
<organism evidence="7">
    <name type="scientific">Halopseudomonas xinjiangensis</name>
    <dbReference type="NCBI Taxonomy" id="487184"/>
    <lineage>
        <taxon>Bacteria</taxon>
        <taxon>Pseudomonadati</taxon>
        <taxon>Pseudomonadota</taxon>
        <taxon>Gammaproteobacteria</taxon>
        <taxon>Pseudomonadales</taxon>
        <taxon>Pseudomonadaceae</taxon>
        <taxon>Halopseudomonas</taxon>
    </lineage>
</organism>
<dbReference type="PANTHER" id="PTHR38782:SF1">
    <property type="entry name" value="SIGMA-E FACTOR REGULATORY PROTEIN RSEB"/>
    <property type="match status" value="1"/>
</dbReference>
<evidence type="ECO:0000259" key="5">
    <source>
        <dbReference type="Pfam" id="PF03888"/>
    </source>
</evidence>
<dbReference type="GO" id="GO:0030288">
    <property type="term" value="C:outer membrane-bounded periplasmic space"/>
    <property type="evidence" value="ECO:0007669"/>
    <property type="project" value="TreeGrafter"/>
</dbReference>
<dbReference type="GO" id="GO:0032885">
    <property type="term" value="P:regulation of polysaccharide biosynthetic process"/>
    <property type="evidence" value="ECO:0007669"/>
    <property type="project" value="TreeGrafter"/>
</dbReference>
<evidence type="ECO:0000259" key="6">
    <source>
        <dbReference type="Pfam" id="PF17188"/>
    </source>
</evidence>
<evidence type="ECO:0000256" key="4">
    <source>
        <dbReference type="ARBA" id="ARBA00022764"/>
    </source>
</evidence>
<dbReference type="InterPro" id="IPR033436">
    <property type="entry name" value="MucB/RseB_C"/>
</dbReference>
<sequence>MAEAAREENFHGAFIYERTGSFTTHQIWHQVADEVVTERLIQTDGEPREWLWRDGELQCANLSTAKSGWRNTISPVAEPVALGDWYEFQVLGTTRVASRPVTVLAVQPRDAHRYGYEYYLDTETGLLLKSLMINDRQALLERFQFATFEHGPSLDDRLTPSPACIDIEPTSASDVVPAYSWQPAWLPAGFAIKGQATGLVDETGALVASQVYSDGIARFTLFIEPLVDVQLAENIRAQLGPTVAVSRVVDMSDGAYLATLVGEIPPETAESIVGSLLPDQREATP</sequence>
<dbReference type="InterPro" id="IPR038484">
    <property type="entry name" value="MucB/RseB_C_sf"/>
</dbReference>
<name>A0A7V1BMT3_9GAMM</name>
<evidence type="ECO:0000313" key="7">
    <source>
        <dbReference type="EMBL" id="HDZ56106.1"/>
    </source>
</evidence>
<dbReference type="Proteomes" id="UP000885703">
    <property type="component" value="Unassembled WGS sequence"/>
</dbReference>
<dbReference type="CDD" id="cd16327">
    <property type="entry name" value="RseB"/>
    <property type="match status" value="1"/>
</dbReference>
<dbReference type="GO" id="GO:0045152">
    <property type="term" value="F:antisigma factor binding"/>
    <property type="evidence" value="ECO:0007669"/>
    <property type="project" value="TreeGrafter"/>
</dbReference>
<dbReference type="InterPro" id="IPR033434">
    <property type="entry name" value="MucB/RseB_N"/>
</dbReference>
<dbReference type="Gene3D" id="3.30.200.100">
    <property type="entry name" value="MucB/RseB, C-terminal domain"/>
    <property type="match status" value="1"/>
</dbReference>
<dbReference type="EMBL" id="DRFO01000017">
    <property type="protein sequence ID" value="HDZ56106.1"/>
    <property type="molecule type" value="Genomic_DNA"/>
</dbReference>
<comment type="subcellular location">
    <subcellularLocation>
        <location evidence="1">Periplasm</location>
    </subcellularLocation>
</comment>
<reference evidence="7" key="1">
    <citation type="journal article" date="2020" name="mSystems">
        <title>Genome- and Community-Level Interaction Insights into Carbon Utilization and Element Cycling Functions of Hydrothermarchaeota in Hydrothermal Sediment.</title>
        <authorList>
            <person name="Zhou Z."/>
            <person name="Liu Y."/>
            <person name="Xu W."/>
            <person name="Pan J."/>
            <person name="Luo Z.H."/>
            <person name="Li M."/>
        </authorList>
    </citation>
    <scope>NUCLEOTIDE SEQUENCE [LARGE SCALE GENOMIC DNA]</scope>
    <source>
        <strain evidence="7">HyVt-324</strain>
    </source>
</reference>
<comment type="similarity">
    <text evidence="2">Belongs to the RseB family.</text>
</comment>
<feature type="domain" description="MucB/RseB N-terminal" evidence="5">
    <location>
        <begin position="1"/>
        <end position="160"/>
    </location>
</feature>
<dbReference type="PANTHER" id="PTHR38782">
    <property type="match status" value="1"/>
</dbReference>
<dbReference type="Gene3D" id="2.50.20.10">
    <property type="entry name" value="Lipoprotein localisation LolA/LolB/LppX"/>
    <property type="match status" value="1"/>
</dbReference>
<dbReference type="PIRSF" id="PIRSF005427">
    <property type="entry name" value="RseB"/>
    <property type="match status" value="1"/>
</dbReference>
<protein>
    <submittedName>
        <fullName evidence="7">RNA polymerase subunit sigma</fullName>
    </submittedName>
</protein>
<comment type="caution">
    <text evidence="7">The sequence shown here is derived from an EMBL/GenBank/DDBJ whole genome shotgun (WGS) entry which is preliminary data.</text>
</comment>
<dbReference type="AlphaFoldDB" id="A0A7V1BMT3"/>
<keyword evidence="3" id="KW-0732">Signal</keyword>
<dbReference type="Pfam" id="PF17188">
    <property type="entry name" value="MucB_RseB_C"/>
    <property type="match status" value="1"/>
</dbReference>
<keyword evidence="4" id="KW-0574">Periplasm</keyword>
<proteinExistence type="inferred from homology"/>
<dbReference type="Pfam" id="PF03888">
    <property type="entry name" value="MucB_RseB"/>
    <property type="match status" value="1"/>
</dbReference>